<evidence type="ECO:0000313" key="3">
    <source>
        <dbReference type="Proteomes" id="UP000185984"/>
    </source>
</evidence>
<keyword evidence="3" id="KW-1185">Reference proteome</keyword>
<dbReference type="InterPro" id="IPR039052">
    <property type="entry name" value="Antitox_PemI-like"/>
</dbReference>
<name>A0A1U7HY12_9CHRO</name>
<dbReference type="PANTHER" id="PTHR40516">
    <property type="entry name" value="ANTITOXIN CHPS-RELATED"/>
    <property type="match status" value="1"/>
</dbReference>
<dbReference type="Gene3D" id="2.10.260.10">
    <property type="match status" value="1"/>
</dbReference>
<dbReference type="GO" id="GO:0097351">
    <property type="term" value="F:toxin sequestering activity"/>
    <property type="evidence" value="ECO:0007669"/>
    <property type="project" value="InterPro"/>
</dbReference>
<dbReference type="OrthoDB" id="9795766at2"/>
<protein>
    <submittedName>
        <fullName evidence="2">MazF family transcriptional regulator</fullName>
    </submittedName>
</protein>
<gene>
    <name evidence="2" type="ORF">NIES1031_04250</name>
</gene>
<dbReference type="RefSeq" id="WP_073548254.1">
    <property type="nucleotide sequence ID" value="NZ_CAWMVK010000023.1"/>
</dbReference>
<sequence>MVDQIVTKWGNSLGIRIPSAIAKQIHIEEGTTVTFTVVDGGVMIQPQRKKYTLEELLEGMTPDNFHSETDAGTPVGNEVW</sequence>
<evidence type="ECO:0000259" key="1">
    <source>
        <dbReference type="SMART" id="SM00966"/>
    </source>
</evidence>
<accession>A0A1U7HY12</accession>
<dbReference type="AlphaFoldDB" id="A0A1U7HY12"/>
<dbReference type="Proteomes" id="UP000185984">
    <property type="component" value="Unassembled WGS sequence"/>
</dbReference>
<dbReference type="SUPFAM" id="SSF89447">
    <property type="entry name" value="AbrB/MazE/MraZ-like"/>
    <property type="match status" value="1"/>
</dbReference>
<dbReference type="InterPro" id="IPR037914">
    <property type="entry name" value="SpoVT-AbrB_sf"/>
</dbReference>
<comment type="caution">
    <text evidence="2">The sequence shown here is derived from an EMBL/GenBank/DDBJ whole genome shotgun (WGS) entry which is preliminary data.</text>
</comment>
<evidence type="ECO:0000313" key="2">
    <source>
        <dbReference type="EMBL" id="OKH28455.1"/>
    </source>
</evidence>
<dbReference type="EMBL" id="MRCC01000003">
    <property type="protein sequence ID" value="OKH28455.1"/>
    <property type="molecule type" value="Genomic_DNA"/>
</dbReference>
<reference evidence="2 3" key="1">
    <citation type="submission" date="2016-11" db="EMBL/GenBank/DDBJ databases">
        <title>Draft Genome Sequences of Nine Cyanobacterial Strains from Diverse Habitats.</title>
        <authorList>
            <person name="Zhu T."/>
            <person name="Hou S."/>
            <person name="Lu X."/>
            <person name="Hess W.R."/>
        </authorList>
    </citation>
    <scope>NUCLEOTIDE SEQUENCE [LARGE SCALE GENOMIC DNA]</scope>
    <source>
        <strain evidence="2 3">5.2 s.c.1</strain>
    </source>
</reference>
<dbReference type="Pfam" id="PF04014">
    <property type="entry name" value="MazE_antitoxin"/>
    <property type="match status" value="1"/>
</dbReference>
<dbReference type="InterPro" id="IPR007159">
    <property type="entry name" value="SpoVT-AbrB_dom"/>
</dbReference>
<feature type="domain" description="SpoVT-AbrB" evidence="1">
    <location>
        <begin position="7"/>
        <end position="52"/>
    </location>
</feature>
<dbReference type="STRING" id="247279.NIES1031_04250"/>
<dbReference type="SMART" id="SM00966">
    <property type="entry name" value="SpoVT_AbrB"/>
    <property type="match status" value="1"/>
</dbReference>
<proteinExistence type="predicted"/>
<dbReference type="GO" id="GO:0003677">
    <property type="term" value="F:DNA binding"/>
    <property type="evidence" value="ECO:0007669"/>
    <property type="project" value="InterPro"/>
</dbReference>
<organism evidence="2 3">
    <name type="scientific">Chroogloeocystis siderophila 5.2 s.c.1</name>
    <dbReference type="NCBI Taxonomy" id="247279"/>
    <lineage>
        <taxon>Bacteria</taxon>
        <taxon>Bacillati</taxon>
        <taxon>Cyanobacteriota</taxon>
        <taxon>Cyanophyceae</taxon>
        <taxon>Oscillatoriophycideae</taxon>
        <taxon>Chroococcales</taxon>
        <taxon>Chroococcaceae</taxon>
        <taxon>Chroogloeocystis</taxon>
    </lineage>
</organism>
<dbReference type="PANTHER" id="PTHR40516:SF1">
    <property type="entry name" value="ANTITOXIN CHPS-RELATED"/>
    <property type="match status" value="1"/>
</dbReference>